<name>A0A1H3GNR2_9BACT</name>
<dbReference type="SUPFAM" id="SSF102735">
    <property type="entry name" value="Trigger factor ribosome-binding domain"/>
    <property type="match status" value="1"/>
</dbReference>
<dbReference type="InterPro" id="IPR037041">
    <property type="entry name" value="Trigger_fac_C_sf"/>
</dbReference>
<dbReference type="Gene3D" id="1.10.3120.10">
    <property type="entry name" value="Trigger factor, C-terminal domain"/>
    <property type="match status" value="1"/>
</dbReference>
<dbReference type="SUPFAM" id="SSF54534">
    <property type="entry name" value="FKBP-like"/>
    <property type="match status" value="1"/>
</dbReference>
<dbReference type="GO" id="GO:0003755">
    <property type="term" value="F:peptidyl-prolyl cis-trans isomerase activity"/>
    <property type="evidence" value="ECO:0007669"/>
    <property type="project" value="UniProtKB-UniRule"/>
</dbReference>
<feature type="region of interest" description="Disordered" evidence="10">
    <location>
        <begin position="480"/>
        <end position="517"/>
    </location>
</feature>
<evidence type="ECO:0000256" key="1">
    <source>
        <dbReference type="ARBA" id="ARBA00000971"/>
    </source>
</evidence>
<dbReference type="Proteomes" id="UP000199266">
    <property type="component" value="Unassembled WGS sequence"/>
</dbReference>
<dbReference type="EC" id="5.2.1.8" evidence="3 9"/>
<comment type="similarity">
    <text evidence="2 9">Belongs to the FKBP-type PPIase family. Tig subfamily.</text>
</comment>
<dbReference type="InterPro" id="IPR046357">
    <property type="entry name" value="PPIase_dom_sf"/>
</dbReference>
<dbReference type="GO" id="GO:0051301">
    <property type="term" value="P:cell division"/>
    <property type="evidence" value="ECO:0007669"/>
    <property type="project" value="UniProtKB-KW"/>
</dbReference>
<comment type="function">
    <text evidence="9">Involved in protein export. Acts as a chaperone by maintaining the newly synthesized protein in an open conformation. Functions as a peptidyl-prolyl cis-trans isomerase.</text>
</comment>
<comment type="domain">
    <text evidence="9">Consists of 3 domains; the N-terminus binds the ribosome, the middle domain has PPIase activity, while the C-terminus has intrinsic chaperone activity on its own.</text>
</comment>
<evidence type="ECO:0000256" key="4">
    <source>
        <dbReference type="ARBA" id="ARBA00016902"/>
    </source>
</evidence>
<feature type="compositionally biased region" description="Basic and acidic residues" evidence="10">
    <location>
        <begin position="491"/>
        <end position="517"/>
    </location>
</feature>
<dbReference type="GO" id="GO:0043335">
    <property type="term" value="P:protein unfolding"/>
    <property type="evidence" value="ECO:0007669"/>
    <property type="project" value="TreeGrafter"/>
</dbReference>
<dbReference type="NCBIfam" id="TIGR00115">
    <property type="entry name" value="tig"/>
    <property type="match status" value="1"/>
</dbReference>
<evidence type="ECO:0000256" key="9">
    <source>
        <dbReference type="HAMAP-Rule" id="MF_00303"/>
    </source>
</evidence>
<dbReference type="PANTHER" id="PTHR30560:SF3">
    <property type="entry name" value="TRIGGER FACTOR-LIKE PROTEIN TIG, CHLOROPLASTIC"/>
    <property type="match status" value="1"/>
</dbReference>
<dbReference type="InterPro" id="IPR027304">
    <property type="entry name" value="Trigger_fact/SurA_dom_sf"/>
</dbReference>
<dbReference type="GO" id="GO:0043022">
    <property type="term" value="F:ribosome binding"/>
    <property type="evidence" value="ECO:0007669"/>
    <property type="project" value="TreeGrafter"/>
</dbReference>
<dbReference type="GO" id="GO:0044183">
    <property type="term" value="F:protein folding chaperone"/>
    <property type="evidence" value="ECO:0007669"/>
    <property type="project" value="TreeGrafter"/>
</dbReference>
<keyword evidence="9" id="KW-0131">Cell cycle</keyword>
<evidence type="ECO:0000256" key="5">
    <source>
        <dbReference type="ARBA" id="ARBA00023110"/>
    </source>
</evidence>
<keyword evidence="6 9" id="KW-0143">Chaperone</keyword>
<evidence type="ECO:0000256" key="3">
    <source>
        <dbReference type="ARBA" id="ARBA00013194"/>
    </source>
</evidence>
<evidence type="ECO:0000256" key="10">
    <source>
        <dbReference type="SAM" id="MobiDB-lite"/>
    </source>
</evidence>
<keyword evidence="5 9" id="KW-0697">Rotamase</keyword>
<dbReference type="Gene3D" id="3.30.70.1050">
    <property type="entry name" value="Trigger factor ribosome-binding domain"/>
    <property type="match status" value="1"/>
</dbReference>
<comment type="catalytic activity">
    <reaction evidence="1 9">
        <text>[protein]-peptidylproline (omega=180) = [protein]-peptidylproline (omega=0)</text>
        <dbReference type="Rhea" id="RHEA:16237"/>
        <dbReference type="Rhea" id="RHEA-COMP:10747"/>
        <dbReference type="Rhea" id="RHEA-COMP:10748"/>
        <dbReference type="ChEBI" id="CHEBI:83833"/>
        <dbReference type="ChEBI" id="CHEBI:83834"/>
        <dbReference type="EC" id="5.2.1.8"/>
    </reaction>
</comment>
<dbReference type="InterPro" id="IPR008881">
    <property type="entry name" value="Trigger_fac_ribosome-bd_bac"/>
</dbReference>
<reference evidence="14" key="1">
    <citation type="submission" date="2016-10" db="EMBL/GenBank/DDBJ databases">
        <authorList>
            <person name="Varghese N."/>
            <person name="Submissions S."/>
        </authorList>
    </citation>
    <scope>NUCLEOTIDE SEQUENCE [LARGE SCALE GENOMIC DNA]</scope>
    <source>
        <strain evidence="14">DSM 13490</strain>
    </source>
</reference>
<dbReference type="GO" id="GO:0005737">
    <property type="term" value="C:cytoplasm"/>
    <property type="evidence" value="ECO:0007669"/>
    <property type="project" value="UniProtKB-SubCell"/>
</dbReference>
<dbReference type="AlphaFoldDB" id="A0A1H3GNR2"/>
<keyword evidence="14" id="KW-1185">Reference proteome</keyword>
<evidence type="ECO:0000256" key="7">
    <source>
        <dbReference type="ARBA" id="ARBA00023235"/>
    </source>
</evidence>
<comment type="subcellular location">
    <subcellularLocation>
        <location evidence="9">Cytoplasm</location>
    </subcellularLocation>
    <text evidence="9">About half TF is bound to the ribosome near the polypeptide exit tunnel while the other half is free in the cytoplasm.</text>
</comment>
<protein>
    <recommendedName>
        <fullName evidence="4 9">Trigger factor</fullName>
        <shortName evidence="9">TF</shortName>
        <ecNumber evidence="3 9">5.2.1.8</ecNumber>
    </recommendedName>
    <alternativeName>
        <fullName evidence="8 9">PPIase</fullName>
    </alternativeName>
</protein>
<dbReference type="InterPro" id="IPR008880">
    <property type="entry name" value="Trigger_fac_C"/>
</dbReference>
<dbReference type="EMBL" id="FNPD01000009">
    <property type="protein sequence ID" value="SDY04931.1"/>
    <property type="molecule type" value="Genomic_DNA"/>
</dbReference>
<dbReference type="HAMAP" id="MF_00303">
    <property type="entry name" value="Trigger_factor_Tig"/>
    <property type="match status" value="1"/>
</dbReference>
<keyword evidence="9" id="KW-0132">Cell division</keyword>
<evidence type="ECO:0000256" key="2">
    <source>
        <dbReference type="ARBA" id="ARBA00005464"/>
    </source>
</evidence>
<dbReference type="Gene3D" id="3.10.50.40">
    <property type="match status" value="1"/>
</dbReference>
<dbReference type="PANTHER" id="PTHR30560">
    <property type="entry name" value="TRIGGER FACTOR CHAPERONE AND PEPTIDYL-PROLYL CIS/TRANS ISOMERASE"/>
    <property type="match status" value="1"/>
</dbReference>
<dbReference type="Pfam" id="PF05698">
    <property type="entry name" value="Trigger_C"/>
    <property type="match status" value="1"/>
</dbReference>
<dbReference type="GO" id="GO:0051083">
    <property type="term" value="P:'de novo' cotranslational protein folding"/>
    <property type="evidence" value="ECO:0007669"/>
    <property type="project" value="TreeGrafter"/>
</dbReference>
<dbReference type="SUPFAM" id="SSF109998">
    <property type="entry name" value="Triger factor/SurA peptide-binding domain-like"/>
    <property type="match status" value="1"/>
</dbReference>
<dbReference type="InterPro" id="IPR005215">
    <property type="entry name" value="Trig_fac"/>
</dbReference>
<dbReference type="InterPro" id="IPR036611">
    <property type="entry name" value="Trigger_fac_ribosome-bd_sf"/>
</dbReference>
<organism evidence="13 14">
    <name type="scientific">Acetomicrobium thermoterrenum DSM 13490</name>
    <dbReference type="NCBI Taxonomy" id="1120987"/>
    <lineage>
        <taxon>Bacteria</taxon>
        <taxon>Thermotogati</taxon>
        <taxon>Synergistota</taxon>
        <taxon>Synergistia</taxon>
        <taxon>Synergistales</taxon>
        <taxon>Acetomicrobiaceae</taxon>
        <taxon>Acetomicrobium</taxon>
    </lineage>
</organism>
<evidence type="ECO:0000259" key="12">
    <source>
        <dbReference type="Pfam" id="PF05698"/>
    </source>
</evidence>
<sequence>MAPRLFHVEERGLVAMRSELISQEKNIVKIKAEIEAERFEKAVQDVVKEISHKANIKGFRKGRVPRNVIELYFGRERLYREALENLIPEIIEQIRDEYELELVAEPKIKSIGELKEGEPLVLEIEYEVMPEIELPDLNQIEVPKLKATVTDEMVDEVINDLRERNAEYVEVNEDRPIDEGDTVVVNAIAEVEREDNDDAEKFDFEGKEMEDMIDLSVPYLDENVKKDLIGQNVGNTVTTTVTHPEDGSNLSGKRIKYSMEIKGIKKKVLPELDEEFLKKVGAEGKNLEEFRAEIKEQLIKNLENRSKNEAINLALQQIVNQAKIEVPESMVEREFHSLLHEEEEKIKQAGEMTFEEYVKQSGMDLDEYKNRLREKAYKRVMNSLVLEELTKRFEIKVNPEDIKAYVERMAGAYNISAEKLSSFIASDQDRLYRLSYDIMAEKTLGKILDHVKVKELEREEYEEALKVIMNNQGKVEAVQEEIQEKVEEEPEKALQDDGNDVRGGHEDVGTDSNRTDG</sequence>
<feature type="domain" description="Trigger factor ribosome-binding bacterial" evidence="11">
    <location>
        <begin position="16"/>
        <end position="161"/>
    </location>
</feature>
<feature type="domain" description="Trigger factor C-terminal" evidence="12">
    <location>
        <begin position="287"/>
        <end position="448"/>
    </location>
</feature>
<evidence type="ECO:0000313" key="14">
    <source>
        <dbReference type="Proteomes" id="UP000199266"/>
    </source>
</evidence>
<accession>A0A1H3GNR2</accession>
<evidence type="ECO:0000259" key="11">
    <source>
        <dbReference type="Pfam" id="PF05697"/>
    </source>
</evidence>
<feature type="compositionally biased region" description="Acidic residues" evidence="10">
    <location>
        <begin position="480"/>
        <end position="490"/>
    </location>
</feature>
<keyword evidence="9" id="KW-0963">Cytoplasm</keyword>
<dbReference type="GO" id="GO:0015031">
    <property type="term" value="P:protein transport"/>
    <property type="evidence" value="ECO:0007669"/>
    <property type="project" value="UniProtKB-UniRule"/>
</dbReference>
<evidence type="ECO:0000256" key="6">
    <source>
        <dbReference type="ARBA" id="ARBA00023186"/>
    </source>
</evidence>
<dbReference type="Pfam" id="PF05697">
    <property type="entry name" value="Trigger_N"/>
    <property type="match status" value="1"/>
</dbReference>
<gene>
    <name evidence="9" type="primary">tig</name>
    <name evidence="13" type="ORF">SAMN03080603_01596</name>
</gene>
<evidence type="ECO:0000256" key="8">
    <source>
        <dbReference type="ARBA" id="ARBA00029986"/>
    </source>
</evidence>
<evidence type="ECO:0000313" key="13">
    <source>
        <dbReference type="EMBL" id="SDY04931.1"/>
    </source>
</evidence>
<keyword evidence="7 9" id="KW-0413">Isomerase</keyword>
<proteinExistence type="inferred from homology"/>